<protein>
    <submittedName>
        <fullName evidence="2">Uncharacterized protein</fullName>
    </submittedName>
</protein>
<evidence type="ECO:0000313" key="3">
    <source>
        <dbReference type="Proteomes" id="UP000054196"/>
    </source>
</evidence>
<dbReference type="AlphaFoldDB" id="R7S396"/>
<dbReference type="OrthoDB" id="2669066at2759"/>
<reference evidence="3" key="1">
    <citation type="journal article" date="2012" name="Science">
        <title>The Paleozoic origin of enzymatic lignin decomposition reconstructed from 31 fungal genomes.</title>
        <authorList>
            <person name="Floudas D."/>
            <person name="Binder M."/>
            <person name="Riley R."/>
            <person name="Barry K."/>
            <person name="Blanchette R.A."/>
            <person name="Henrissat B."/>
            <person name="Martinez A.T."/>
            <person name="Otillar R."/>
            <person name="Spatafora J.W."/>
            <person name="Yadav J.S."/>
            <person name="Aerts A."/>
            <person name="Benoit I."/>
            <person name="Boyd A."/>
            <person name="Carlson A."/>
            <person name="Copeland A."/>
            <person name="Coutinho P.M."/>
            <person name="de Vries R.P."/>
            <person name="Ferreira P."/>
            <person name="Findley K."/>
            <person name="Foster B."/>
            <person name="Gaskell J."/>
            <person name="Glotzer D."/>
            <person name="Gorecki P."/>
            <person name="Heitman J."/>
            <person name="Hesse C."/>
            <person name="Hori C."/>
            <person name="Igarashi K."/>
            <person name="Jurgens J.A."/>
            <person name="Kallen N."/>
            <person name="Kersten P."/>
            <person name="Kohler A."/>
            <person name="Kuees U."/>
            <person name="Kumar T.K.A."/>
            <person name="Kuo A."/>
            <person name="LaButti K."/>
            <person name="Larrondo L.F."/>
            <person name="Lindquist E."/>
            <person name="Ling A."/>
            <person name="Lombard V."/>
            <person name="Lucas S."/>
            <person name="Lundell T."/>
            <person name="Martin R."/>
            <person name="McLaughlin D.J."/>
            <person name="Morgenstern I."/>
            <person name="Morin E."/>
            <person name="Murat C."/>
            <person name="Nagy L.G."/>
            <person name="Nolan M."/>
            <person name="Ohm R.A."/>
            <person name="Patyshakuliyeva A."/>
            <person name="Rokas A."/>
            <person name="Ruiz-Duenas F.J."/>
            <person name="Sabat G."/>
            <person name="Salamov A."/>
            <person name="Samejima M."/>
            <person name="Schmutz J."/>
            <person name="Slot J.C."/>
            <person name="St John F."/>
            <person name="Stenlid J."/>
            <person name="Sun H."/>
            <person name="Sun S."/>
            <person name="Syed K."/>
            <person name="Tsang A."/>
            <person name="Wiebenga A."/>
            <person name="Young D."/>
            <person name="Pisabarro A."/>
            <person name="Eastwood D.C."/>
            <person name="Martin F."/>
            <person name="Cullen D."/>
            <person name="Grigoriev I.V."/>
            <person name="Hibbett D.S."/>
        </authorList>
    </citation>
    <scope>NUCLEOTIDE SEQUENCE [LARGE SCALE GENOMIC DNA]</scope>
    <source>
        <strain evidence="3">HHB-11173 SS5</strain>
    </source>
</reference>
<dbReference type="EMBL" id="JH687555">
    <property type="protein sequence ID" value="EIN04324.1"/>
    <property type="molecule type" value="Genomic_DNA"/>
</dbReference>
<evidence type="ECO:0000313" key="2">
    <source>
        <dbReference type="EMBL" id="EIN04324.1"/>
    </source>
</evidence>
<gene>
    <name evidence="2" type="ORF">PUNSTDRAFT_138718</name>
</gene>
<feature type="region of interest" description="Disordered" evidence="1">
    <location>
        <begin position="247"/>
        <end position="302"/>
    </location>
</feature>
<keyword evidence="3" id="KW-1185">Reference proteome</keyword>
<feature type="compositionally biased region" description="Basic and acidic residues" evidence="1">
    <location>
        <begin position="286"/>
        <end position="302"/>
    </location>
</feature>
<dbReference type="Proteomes" id="UP000054196">
    <property type="component" value="Unassembled WGS sequence"/>
</dbReference>
<feature type="compositionally biased region" description="Basic and acidic residues" evidence="1">
    <location>
        <begin position="254"/>
        <end position="263"/>
    </location>
</feature>
<accession>R7S396</accession>
<dbReference type="RefSeq" id="XP_007388467.1">
    <property type="nucleotide sequence ID" value="XM_007388405.1"/>
</dbReference>
<dbReference type="OMA" id="RCSFCWR"/>
<sequence length="302" mass="32376">MDVDGHSVLAQFYVGEDRTAESGLSAQLMKAFIKGGFVNMAPVPSGLPNFVVINRLTPLLENGGPGFRFKGIDFVWFADAAKFWPPPLALGGLGSSAGWVFSPTDGDLTSECAELLLDGLADLGPRAIFGLYEPQAGSTKKWYLRANGPPVTAHSDFERMGVNFKWAPHCAFCMSRPDHMHTDCPFIGTINKVRAKAGFIPLKMVNGAFSRVDKEAEMDVEGEVKGMKERMEKMDARINSLAAEVKALGKRKADKPAKDTPKEKKQKKGGAAPDAQANTSQGGSGDGKKKNKGGDKAKGASK</sequence>
<dbReference type="HOGENOM" id="CLU_921792_0_0_1"/>
<proteinExistence type="predicted"/>
<evidence type="ECO:0000256" key="1">
    <source>
        <dbReference type="SAM" id="MobiDB-lite"/>
    </source>
</evidence>
<name>R7S396_PUNST</name>
<dbReference type="GeneID" id="18880152"/>
<dbReference type="KEGG" id="psq:PUNSTDRAFT_138718"/>
<organism evidence="2 3">
    <name type="scientific">Punctularia strigosozonata (strain HHB-11173)</name>
    <name type="common">White-rot fungus</name>
    <dbReference type="NCBI Taxonomy" id="741275"/>
    <lineage>
        <taxon>Eukaryota</taxon>
        <taxon>Fungi</taxon>
        <taxon>Dikarya</taxon>
        <taxon>Basidiomycota</taxon>
        <taxon>Agaricomycotina</taxon>
        <taxon>Agaricomycetes</taxon>
        <taxon>Corticiales</taxon>
        <taxon>Punctulariaceae</taxon>
        <taxon>Punctularia</taxon>
    </lineage>
</organism>
<dbReference type="eggNOG" id="ENOG502RCZT">
    <property type="taxonomic scope" value="Eukaryota"/>
</dbReference>